<dbReference type="AlphaFoldDB" id="A0A1Y0L203"/>
<dbReference type="EMBL" id="CP024870">
    <property type="protein sequence ID" value="ATX71174.1"/>
    <property type="molecule type" value="Genomic_DNA"/>
</dbReference>
<accession>A0A1Y0L203</accession>
<evidence type="ECO:0000256" key="4">
    <source>
        <dbReference type="ARBA" id="ARBA00022475"/>
    </source>
</evidence>
<dbReference type="PANTHER" id="PTHR33909">
    <property type="entry name" value="SEC TRANSLOCON ACCESSORY COMPLEX SUBUNIT YAJC"/>
    <property type="match status" value="1"/>
</dbReference>
<name>A0A1Y0L203_9MOLU</name>
<dbReference type="NCBIfam" id="TIGR00739">
    <property type="entry name" value="yajC"/>
    <property type="match status" value="1"/>
</dbReference>
<evidence type="ECO:0000256" key="8">
    <source>
        <dbReference type="ARBA" id="ARBA00023010"/>
    </source>
</evidence>
<evidence type="ECO:0000256" key="6">
    <source>
        <dbReference type="ARBA" id="ARBA00022927"/>
    </source>
</evidence>
<evidence type="ECO:0000256" key="5">
    <source>
        <dbReference type="ARBA" id="ARBA00022692"/>
    </source>
</evidence>
<keyword evidence="4" id="KW-1003">Cell membrane</keyword>
<comment type="subcellular location">
    <subcellularLocation>
        <location evidence="1">Cell membrane</location>
        <topology evidence="1">Single-pass membrane protein</topology>
    </subcellularLocation>
</comment>
<dbReference type="KEGG" id="scla:SCLARK_001268"/>
<evidence type="ECO:0000256" key="3">
    <source>
        <dbReference type="ARBA" id="ARBA00022448"/>
    </source>
</evidence>
<evidence type="ECO:0000256" key="7">
    <source>
        <dbReference type="ARBA" id="ARBA00022989"/>
    </source>
</evidence>
<keyword evidence="3" id="KW-0813">Transport</keyword>
<dbReference type="GO" id="GO:0005886">
    <property type="term" value="C:plasma membrane"/>
    <property type="evidence" value="ECO:0007669"/>
    <property type="project" value="UniProtKB-SubCell"/>
</dbReference>
<keyword evidence="7 10" id="KW-1133">Transmembrane helix</keyword>
<keyword evidence="6" id="KW-0653">Protein transport</keyword>
<dbReference type="PANTHER" id="PTHR33909:SF1">
    <property type="entry name" value="SEC TRANSLOCON ACCESSORY COMPLEX SUBUNIT YAJC"/>
    <property type="match status" value="1"/>
</dbReference>
<keyword evidence="9 10" id="KW-0472">Membrane</keyword>
<protein>
    <submittedName>
        <fullName evidence="11">Preprotein translocase subunit YajC</fullName>
    </submittedName>
</protein>
<gene>
    <name evidence="11" type="primary">yajC</name>
    <name evidence="11" type="ORF">SCLAR_v1c08660</name>
</gene>
<keyword evidence="8" id="KW-0811">Translocation</keyword>
<proteinExistence type="inferred from homology"/>
<keyword evidence="5 10" id="KW-0812">Transmembrane</keyword>
<dbReference type="OrthoDB" id="9800132at2"/>
<dbReference type="Proteomes" id="UP000231179">
    <property type="component" value="Chromosome"/>
</dbReference>
<dbReference type="SMART" id="SM01323">
    <property type="entry name" value="YajC"/>
    <property type="match status" value="1"/>
</dbReference>
<evidence type="ECO:0000256" key="9">
    <source>
        <dbReference type="ARBA" id="ARBA00023136"/>
    </source>
</evidence>
<sequence>MPEYVYWIVIGLMSFVVLYLAFVLPFFRRKTNKKAQTKHSELVNTIKVGSKVIIMGGIYGEIVKFDKYLMHLKIAENVVIVVDRNSIYG</sequence>
<evidence type="ECO:0000256" key="1">
    <source>
        <dbReference type="ARBA" id="ARBA00004162"/>
    </source>
</evidence>
<dbReference type="RefSeq" id="WP_100254715.1">
    <property type="nucleotide sequence ID" value="NZ_CP015819.1"/>
</dbReference>
<feature type="transmembrane region" description="Helical" evidence="10">
    <location>
        <begin position="6"/>
        <end position="27"/>
    </location>
</feature>
<organism evidence="11 12">
    <name type="scientific">Spiroplasma clarkii</name>
    <dbReference type="NCBI Taxonomy" id="2139"/>
    <lineage>
        <taxon>Bacteria</taxon>
        <taxon>Bacillati</taxon>
        <taxon>Mycoplasmatota</taxon>
        <taxon>Mollicutes</taxon>
        <taxon>Entomoplasmatales</taxon>
        <taxon>Spiroplasmataceae</taxon>
        <taxon>Spiroplasma</taxon>
    </lineage>
</organism>
<comment type="similarity">
    <text evidence="2">Belongs to the YajC family.</text>
</comment>
<evidence type="ECO:0000313" key="11">
    <source>
        <dbReference type="EMBL" id="ATX71174.1"/>
    </source>
</evidence>
<evidence type="ECO:0000256" key="10">
    <source>
        <dbReference type="SAM" id="Phobius"/>
    </source>
</evidence>
<dbReference type="GO" id="GO:0015031">
    <property type="term" value="P:protein transport"/>
    <property type="evidence" value="ECO:0007669"/>
    <property type="project" value="UniProtKB-KW"/>
</dbReference>
<evidence type="ECO:0000313" key="12">
    <source>
        <dbReference type="Proteomes" id="UP000231179"/>
    </source>
</evidence>
<reference evidence="11 12" key="1">
    <citation type="submission" date="2017-11" db="EMBL/GenBank/DDBJ databases">
        <title>Complete genome sequence of Spiroplasma clarkii CN-5 (DSM 19994).</title>
        <authorList>
            <person name="Tsai Y.-M."/>
            <person name="Chang A."/>
            <person name="Lo W.-S."/>
            <person name="Kuo C.-H."/>
        </authorList>
    </citation>
    <scope>NUCLEOTIDE SEQUENCE [LARGE SCALE GENOMIC DNA]</scope>
    <source>
        <strain evidence="11 12">CN-5</strain>
    </source>
</reference>
<evidence type="ECO:0000256" key="2">
    <source>
        <dbReference type="ARBA" id="ARBA00006742"/>
    </source>
</evidence>
<dbReference type="InterPro" id="IPR003849">
    <property type="entry name" value="Preprotein_translocase_YajC"/>
</dbReference>
<dbReference type="Pfam" id="PF02699">
    <property type="entry name" value="YajC"/>
    <property type="match status" value="1"/>
</dbReference>
<keyword evidence="12" id="KW-1185">Reference proteome</keyword>